<comment type="caution">
    <text evidence="1">The sequence shown here is derived from an EMBL/GenBank/DDBJ whole genome shotgun (WGS) entry which is preliminary data.</text>
</comment>
<sequence length="111" mass="12108">MNPGPGDQGMPDSDFLHNIPHTFEFIHNATDPVSFVATTSSVAEVVNVRKKDIFGSTKRKKVVATKRIPQPSSSQISISKELEELELSTLIPMLIVLIPDAPITPLELSSI</sequence>
<accession>A0AAV7JIS6</accession>
<dbReference type="Proteomes" id="UP001165289">
    <property type="component" value="Unassembled WGS sequence"/>
</dbReference>
<evidence type="ECO:0000313" key="1">
    <source>
        <dbReference type="EMBL" id="KAI6648780.1"/>
    </source>
</evidence>
<evidence type="ECO:0000313" key="2">
    <source>
        <dbReference type="Proteomes" id="UP001165289"/>
    </source>
</evidence>
<dbReference type="EMBL" id="JAKMXF010000326">
    <property type="protein sequence ID" value="KAI6648780.1"/>
    <property type="molecule type" value="Genomic_DNA"/>
</dbReference>
<dbReference type="AlphaFoldDB" id="A0AAV7JIS6"/>
<organism evidence="1 2">
    <name type="scientific">Oopsacas minuta</name>
    <dbReference type="NCBI Taxonomy" id="111878"/>
    <lineage>
        <taxon>Eukaryota</taxon>
        <taxon>Metazoa</taxon>
        <taxon>Porifera</taxon>
        <taxon>Hexactinellida</taxon>
        <taxon>Hexasterophora</taxon>
        <taxon>Lyssacinosida</taxon>
        <taxon>Leucopsacidae</taxon>
        <taxon>Oopsacas</taxon>
    </lineage>
</organism>
<reference evidence="1 2" key="1">
    <citation type="journal article" date="2023" name="BMC Biol.">
        <title>The compact genome of the sponge Oopsacas minuta (Hexactinellida) is lacking key metazoan core genes.</title>
        <authorList>
            <person name="Santini S."/>
            <person name="Schenkelaars Q."/>
            <person name="Jourda C."/>
            <person name="Duchesne M."/>
            <person name="Belahbib H."/>
            <person name="Rocher C."/>
            <person name="Selva M."/>
            <person name="Riesgo A."/>
            <person name="Vervoort M."/>
            <person name="Leys S.P."/>
            <person name="Kodjabachian L."/>
            <person name="Le Bivic A."/>
            <person name="Borchiellini C."/>
            <person name="Claverie J.M."/>
            <person name="Renard E."/>
        </authorList>
    </citation>
    <scope>NUCLEOTIDE SEQUENCE [LARGE SCALE GENOMIC DNA]</scope>
    <source>
        <strain evidence="1">SPO-2</strain>
    </source>
</reference>
<protein>
    <submittedName>
        <fullName evidence="1">Uncharacterized protein</fullName>
    </submittedName>
</protein>
<gene>
    <name evidence="1" type="ORF">LOD99_7167</name>
</gene>
<name>A0AAV7JIS6_9METZ</name>
<proteinExistence type="predicted"/>
<keyword evidence="2" id="KW-1185">Reference proteome</keyword>